<evidence type="ECO:0008006" key="3">
    <source>
        <dbReference type="Google" id="ProtNLM"/>
    </source>
</evidence>
<dbReference type="Proteomes" id="UP000264330">
    <property type="component" value="Unassembled WGS sequence"/>
</dbReference>
<accession>A0A3D5J2I9</accession>
<evidence type="ECO:0000313" key="1">
    <source>
        <dbReference type="EMBL" id="HCV82329.1"/>
    </source>
</evidence>
<sequence length="90" mass="10206">MEVKFDSQSNKTTFVTYIGGDAYSAPLIFHEEKGSSTVSNYFYLHRDYLGSILSITDSNGNFKKKRHFDAWGKIVKLTDGNNNNLTSFNI</sequence>
<protein>
    <recommendedName>
        <fullName evidence="3">Rhs family protein</fullName>
    </recommendedName>
</protein>
<gene>
    <name evidence="1" type="ORF">DGQ38_14900</name>
</gene>
<proteinExistence type="predicted"/>
<dbReference type="EMBL" id="DPMF01000345">
    <property type="protein sequence ID" value="HCV82329.1"/>
    <property type="molecule type" value="Genomic_DNA"/>
</dbReference>
<name>A0A3D5J2I9_9FLAO</name>
<dbReference type="Gene3D" id="2.180.10.10">
    <property type="entry name" value="RHS repeat-associated core"/>
    <property type="match status" value="1"/>
</dbReference>
<evidence type="ECO:0000313" key="2">
    <source>
        <dbReference type="Proteomes" id="UP000264330"/>
    </source>
</evidence>
<dbReference type="RefSeq" id="WP_013069950.1">
    <property type="nucleotide sequence ID" value="NZ_CAJXAW010000005.1"/>
</dbReference>
<comment type="caution">
    <text evidence="1">The sequence shown here is derived from an EMBL/GenBank/DDBJ whole genome shotgun (WGS) entry which is preliminary data.</text>
</comment>
<organism evidence="1 2">
    <name type="scientific">Zunongwangia profunda</name>
    <dbReference type="NCBI Taxonomy" id="398743"/>
    <lineage>
        <taxon>Bacteria</taxon>
        <taxon>Pseudomonadati</taxon>
        <taxon>Bacteroidota</taxon>
        <taxon>Flavobacteriia</taxon>
        <taxon>Flavobacteriales</taxon>
        <taxon>Flavobacteriaceae</taxon>
        <taxon>Zunongwangia</taxon>
    </lineage>
</organism>
<dbReference type="AlphaFoldDB" id="A0A3D5J2I9"/>
<reference evidence="1 2" key="1">
    <citation type="journal article" date="2018" name="Nat. Biotechnol.">
        <title>A standardized bacterial taxonomy based on genome phylogeny substantially revises the tree of life.</title>
        <authorList>
            <person name="Parks D.H."/>
            <person name="Chuvochina M."/>
            <person name="Waite D.W."/>
            <person name="Rinke C."/>
            <person name="Skarshewski A."/>
            <person name="Chaumeil P.A."/>
            <person name="Hugenholtz P."/>
        </authorList>
    </citation>
    <scope>NUCLEOTIDE SEQUENCE [LARGE SCALE GENOMIC DNA]</scope>
    <source>
        <strain evidence="1">UBA9359</strain>
    </source>
</reference>